<gene>
    <name evidence="1" type="ORF">R1flu_027424</name>
</gene>
<name>A0ABD1XLP4_9MARC</name>
<dbReference type="PANTHER" id="PTHR33116">
    <property type="entry name" value="REVERSE TRANSCRIPTASE ZINC-BINDING DOMAIN-CONTAINING PROTEIN-RELATED-RELATED"/>
    <property type="match status" value="1"/>
</dbReference>
<accession>A0ABD1XLP4</accession>
<dbReference type="PANTHER" id="PTHR33116:SF78">
    <property type="entry name" value="OS12G0587133 PROTEIN"/>
    <property type="match status" value="1"/>
</dbReference>
<evidence type="ECO:0000313" key="1">
    <source>
        <dbReference type="EMBL" id="KAL2608851.1"/>
    </source>
</evidence>
<proteinExistence type="predicted"/>
<reference evidence="1 2" key="1">
    <citation type="submission" date="2024-09" db="EMBL/GenBank/DDBJ databases">
        <title>Chromosome-scale assembly of Riccia fluitans.</title>
        <authorList>
            <person name="Paukszto L."/>
            <person name="Sawicki J."/>
            <person name="Karawczyk K."/>
            <person name="Piernik-Szablinska J."/>
            <person name="Szczecinska M."/>
            <person name="Mazdziarz M."/>
        </authorList>
    </citation>
    <scope>NUCLEOTIDE SEQUENCE [LARGE SCALE GENOMIC DNA]</scope>
    <source>
        <strain evidence="1">Rf_01</strain>
        <tissue evidence="1">Aerial parts of the thallus</tissue>
    </source>
</reference>
<dbReference type="AlphaFoldDB" id="A0ABD1XLP4"/>
<sequence length="174" mass="19553">MSKSVIIPLAMEHPPLWIFNSGCEVLGGAEQVTYLGCAAGPSIQEKDHSKDLENKLEKKLSQWSNCFFSWTSKVVLLGHVLRAIPAYQFLDTGLNSEGYRWVEVLCRIFLWGVSVEGKVKTPLIAWEAITGSYKCGGLQMKSFEVFSSGMKLHYISRILEGENSERVRMSRCSK</sequence>
<comment type="caution">
    <text evidence="1">The sequence shown here is derived from an EMBL/GenBank/DDBJ whole genome shotgun (WGS) entry which is preliminary data.</text>
</comment>
<protein>
    <submittedName>
        <fullName evidence="1">Uncharacterized protein</fullName>
    </submittedName>
</protein>
<evidence type="ECO:0000313" key="2">
    <source>
        <dbReference type="Proteomes" id="UP001605036"/>
    </source>
</evidence>
<dbReference type="Proteomes" id="UP001605036">
    <property type="component" value="Unassembled WGS sequence"/>
</dbReference>
<dbReference type="EMBL" id="JBHFFA010000008">
    <property type="protein sequence ID" value="KAL2608851.1"/>
    <property type="molecule type" value="Genomic_DNA"/>
</dbReference>
<organism evidence="1 2">
    <name type="scientific">Riccia fluitans</name>
    <dbReference type="NCBI Taxonomy" id="41844"/>
    <lineage>
        <taxon>Eukaryota</taxon>
        <taxon>Viridiplantae</taxon>
        <taxon>Streptophyta</taxon>
        <taxon>Embryophyta</taxon>
        <taxon>Marchantiophyta</taxon>
        <taxon>Marchantiopsida</taxon>
        <taxon>Marchantiidae</taxon>
        <taxon>Marchantiales</taxon>
        <taxon>Ricciaceae</taxon>
        <taxon>Riccia</taxon>
    </lineage>
</organism>
<keyword evidence="2" id="KW-1185">Reference proteome</keyword>